<feature type="non-terminal residue" evidence="2">
    <location>
        <position position="1"/>
    </location>
</feature>
<dbReference type="AlphaFoldDB" id="A0A7T8HG04"/>
<protein>
    <submittedName>
        <fullName evidence="2">Uncharacterized protein</fullName>
    </submittedName>
</protein>
<accession>A0A7T8HG04</accession>
<name>A0A7T8HG04_CALRO</name>
<feature type="non-terminal residue" evidence="2">
    <location>
        <position position="86"/>
    </location>
</feature>
<evidence type="ECO:0000313" key="3">
    <source>
        <dbReference type="Proteomes" id="UP000595437"/>
    </source>
</evidence>
<organism evidence="2 3">
    <name type="scientific">Caligus rogercresseyi</name>
    <name type="common">Sea louse</name>
    <dbReference type="NCBI Taxonomy" id="217165"/>
    <lineage>
        <taxon>Eukaryota</taxon>
        <taxon>Metazoa</taxon>
        <taxon>Ecdysozoa</taxon>
        <taxon>Arthropoda</taxon>
        <taxon>Crustacea</taxon>
        <taxon>Multicrustacea</taxon>
        <taxon>Hexanauplia</taxon>
        <taxon>Copepoda</taxon>
        <taxon>Siphonostomatoida</taxon>
        <taxon>Caligidae</taxon>
        <taxon>Caligus</taxon>
    </lineage>
</organism>
<dbReference type="Proteomes" id="UP000595437">
    <property type="component" value="Chromosome 6"/>
</dbReference>
<feature type="region of interest" description="Disordered" evidence="1">
    <location>
        <begin position="1"/>
        <end position="31"/>
    </location>
</feature>
<gene>
    <name evidence="2" type="ORF">FKW44_009823</name>
</gene>
<dbReference type="OrthoDB" id="10249572at2759"/>
<dbReference type="EMBL" id="CP045895">
    <property type="protein sequence ID" value="QQP49237.1"/>
    <property type="molecule type" value="Genomic_DNA"/>
</dbReference>
<reference evidence="3" key="1">
    <citation type="submission" date="2021-01" db="EMBL/GenBank/DDBJ databases">
        <title>Caligus Genome Assembly.</title>
        <authorList>
            <person name="Gallardo-Escarate C."/>
        </authorList>
    </citation>
    <scope>NUCLEOTIDE SEQUENCE [LARGE SCALE GENOMIC DNA]</scope>
</reference>
<sequence length="86" mass="8716">KDPESGKGGLSGGAPPAPAPGSKTISAPTSPLKEKKAGFFGKVTSFSQVVSAKVEQARDAAGNIRVPGMAKDKSYTLLVIDDANTD</sequence>
<feature type="compositionally biased region" description="Gly residues" evidence="1">
    <location>
        <begin position="1"/>
        <end position="12"/>
    </location>
</feature>
<proteinExistence type="predicted"/>
<keyword evidence="3" id="KW-1185">Reference proteome</keyword>
<evidence type="ECO:0000313" key="2">
    <source>
        <dbReference type="EMBL" id="QQP49237.1"/>
    </source>
</evidence>
<evidence type="ECO:0000256" key="1">
    <source>
        <dbReference type="SAM" id="MobiDB-lite"/>
    </source>
</evidence>